<sequence length="51" mass="5688">MLIMLESNMNFGIDNSKGFFIPHLTGVSRPLPWGVEESEAQSNVRLIRPTG</sequence>
<comment type="caution">
    <text evidence="1">The sequence shown here is derived from an EMBL/GenBank/DDBJ whole genome shotgun (WGS) entry which is preliminary data.</text>
</comment>
<dbReference type="Proteomes" id="UP001223586">
    <property type="component" value="Unassembled WGS sequence"/>
</dbReference>
<keyword evidence="2" id="KW-1185">Reference proteome</keyword>
<evidence type="ECO:0000313" key="2">
    <source>
        <dbReference type="Proteomes" id="UP001223586"/>
    </source>
</evidence>
<reference evidence="1 2" key="1">
    <citation type="submission" date="2023-07" db="EMBL/GenBank/DDBJ databases">
        <title>Genomic Encyclopedia of Type Strains, Phase IV (KMG-IV): sequencing the most valuable type-strain genomes for metagenomic binning, comparative biology and taxonomic classification.</title>
        <authorList>
            <person name="Goeker M."/>
        </authorList>
    </citation>
    <scope>NUCLEOTIDE SEQUENCE [LARGE SCALE GENOMIC DNA]</scope>
    <source>
        <strain evidence="1 2">DSM 23837</strain>
    </source>
</reference>
<accession>A0ABT9WNA4</accession>
<dbReference type="EMBL" id="JAUSTT010000002">
    <property type="protein sequence ID" value="MDQ0174772.1"/>
    <property type="molecule type" value="Genomic_DNA"/>
</dbReference>
<protein>
    <submittedName>
        <fullName evidence="1">Uncharacterized protein</fullName>
    </submittedName>
</protein>
<evidence type="ECO:0000313" key="1">
    <source>
        <dbReference type="EMBL" id="MDQ0174772.1"/>
    </source>
</evidence>
<organism evidence="1 2">
    <name type="scientific">Bacillus chungangensis</name>
    <dbReference type="NCBI Taxonomy" id="587633"/>
    <lineage>
        <taxon>Bacteria</taxon>
        <taxon>Bacillati</taxon>
        <taxon>Bacillota</taxon>
        <taxon>Bacilli</taxon>
        <taxon>Bacillales</taxon>
        <taxon>Bacillaceae</taxon>
        <taxon>Bacillus</taxon>
    </lineage>
</organism>
<proteinExistence type="predicted"/>
<gene>
    <name evidence="1" type="ORF">J2S08_000605</name>
</gene>
<name>A0ABT9WNA4_9BACI</name>